<feature type="transmembrane region" description="Helical" evidence="2">
    <location>
        <begin position="15"/>
        <end position="34"/>
    </location>
</feature>
<dbReference type="RefSeq" id="WP_013323195.1">
    <property type="nucleotide sequence ID" value="NC_014501.1"/>
</dbReference>
<name>E0UAY0_GLOV7</name>
<dbReference type="Pfam" id="PF00892">
    <property type="entry name" value="EamA"/>
    <property type="match status" value="2"/>
</dbReference>
<evidence type="ECO:0000256" key="2">
    <source>
        <dbReference type="SAM" id="Phobius"/>
    </source>
</evidence>
<accession>E0UAY0</accession>
<keyword evidence="2" id="KW-1133">Transmembrane helix</keyword>
<feature type="transmembrane region" description="Helical" evidence="2">
    <location>
        <begin position="159"/>
        <end position="181"/>
    </location>
</feature>
<feature type="domain" description="EamA" evidence="3">
    <location>
        <begin position="12"/>
        <end position="146"/>
    </location>
</feature>
<feature type="domain" description="EamA" evidence="3">
    <location>
        <begin position="162"/>
        <end position="302"/>
    </location>
</feature>
<feature type="transmembrane region" description="Helical" evidence="2">
    <location>
        <begin position="105"/>
        <end position="123"/>
    </location>
</feature>
<organism evidence="4 5">
    <name type="scientific">Gloeothece verrucosa (strain PCC 7822)</name>
    <name type="common">Cyanothece sp. (strain PCC 7822)</name>
    <dbReference type="NCBI Taxonomy" id="497965"/>
    <lineage>
        <taxon>Bacteria</taxon>
        <taxon>Bacillati</taxon>
        <taxon>Cyanobacteriota</taxon>
        <taxon>Cyanophyceae</taxon>
        <taxon>Oscillatoriophycideae</taxon>
        <taxon>Chroococcales</taxon>
        <taxon>Aphanothecaceae</taxon>
        <taxon>Gloeothece</taxon>
        <taxon>Gloeothece verrucosa</taxon>
    </lineage>
</organism>
<keyword evidence="5" id="KW-1185">Reference proteome</keyword>
<keyword evidence="2" id="KW-0472">Membrane</keyword>
<comment type="similarity">
    <text evidence="1">Belongs to the EamA transporter family.</text>
</comment>
<dbReference type="KEGG" id="cyj:Cyan7822_3148"/>
<feature type="transmembrane region" description="Helical" evidence="2">
    <location>
        <begin position="41"/>
        <end position="62"/>
    </location>
</feature>
<dbReference type="HOGENOM" id="CLU_058789_2_0_3"/>
<evidence type="ECO:0000313" key="5">
    <source>
        <dbReference type="Proteomes" id="UP000008206"/>
    </source>
</evidence>
<evidence type="ECO:0000256" key="1">
    <source>
        <dbReference type="ARBA" id="ARBA00007362"/>
    </source>
</evidence>
<dbReference type="SUPFAM" id="SSF103481">
    <property type="entry name" value="Multidrug resistance efflux transporter EmrE"/>
    <property type="match status" value="2"/>
</dbReference>
<dbReference type="GO" id="GO:0016020">
    <property type="term" value="C:membrane"/>
    <property type="evidence" value="ECO:0007669"/>
    <property type="project" value="InterPro"/>
</dbReference>
<dbReference type="STRING" id="497965.Cyan7822_3148"/>
<dbReference type="AlphaFoldDB" id="E0UAY0"/>
<proteinExistence type="inferred from homology"/>
<evidence type="ECO:0000313" key="4">
    <source>
        <dbReference type="EMBL" id="ADN15102.1"/>
    </source>
</evidence>
<evidence type="ECO:0000259" key="3">
    <source>
        <dbReference type="Pfam" id="PF00892"/>
    </source>
</evidence>
<dbReference type="PANTHER" id="PTHR22911">
    <property type="entry name" value="ACYL-MALONYL CONDENSING ENZYME-RELATED"/>
    <property type="match status" value="1"/>
</dbReference>
<feature type="transmembrane region" description="Helical" evidence="2">
    <location>
        <begin position="285"/>
        <end position="302"/>
    </location>
</feature>
<dbReference type="InterPro" id="IPR000620">
    <property type="entry name" value="EamA_dom"/>
</dbReference>
<protein>
    <recommendedName>
        <fullName evidence="3">EamA domain-containing protein</fullName>
    </recommendedName>
</protein>
<gene>
    <name evidence="4" type="ordered locus">Cyan7822_3148</name>
</gene>
<feature type="transmembrane region" description="Helical" evidence="2">
    <location>
        <begin position="193"/>
        <end position="213"/>
    </location>
</feature>
<sequence>MTVMEFPIDQYKGEIAALSAAFLWAATSVVFVVLGRTIPPLLLNFAKGVMAISFISLTLVLTRQPFPSLPLMPVSILFISGVIGIGLGDTAYFTALNSLGARRTLLIETLAPPLAAILALVFLGESLSFADWCGILLTLLGIAWVISERTPATVVSSPHPFRGIIWAGLAAMGQAIGAVLSRLALVQSDITPLWSTLIRLIAGTLIAFFLLLIRPQTRDKTAQIAWSFRLIGIIALTAFGSTFLGIWLQQMSLKFAPTGIAQTLTSTSPLFVLPLAAWMGDKITLRALVGVLIALAGIAILFA</sequence>
<dbReference type="InterPro" id="IPR037185">
    <property type="entry name" value="EmrE-like"/>
</dbReference>
<feature type="transmembrane region" description="Helical" evidence="2">
    <location>
        <begin position="129"/>
        <end position="147"/>
    </location>
</feature>
<dbReference type="Proteomes" id="UP000008206">
    <property type="component" value="Chromosome"/>
</dbReference>
<dbReference type="eggNOG" id="COG0697">
    <property type="taxonomic scope" value="Bacteria"/>
</dbReference>
<dbReference type="EMBL" id="CP002198">
    <property type="protein sequence ID" value="ADN15102.1"/>
    <property type="molecule type" value="Genomic_DNA"/>
</dbReference>
<reference evidence="5" key="1">
    <citation type="journal article" date="2011" name="MBio">
        <title>Novel metabolic attributes of the genus Cyanothece, comprising a group of unicellular nitrogen-fixing Cyanobacteria.</title>
        <authorList>
            <person name="Bandyopadhyay A."/>
            <person name="Elvitigala T."/>
            <person name="Welsh E."/>
            <person name="Stockel J."/>
            <person name="Liberton M."/>
            <person name="Min H."/>
            <person name="Sherman L.A."/>
            <person name="Pakrasi H.B."/>
        </authorList>
    </citation>
    <scope>NUCLEOTIDE SEQUENCE [LARGE SCALE GENOMIC DNA]</scope>
    <source>
        <strain evidence="5">PCC 7822</strain>
    </source>
</reference>
<feature type="transmembrane region" description="Helical" evidence="2">
    <location>
        <begin position="225"/>
        <end position="248"/>
    </location>
</feature>
<keyword evidence="2" id="KW-0812">Transmembrane</keyword>
<feature type="transmembrane region" description="Helical" evidence="2">
    <location>
        <begin position="74"/>
        <end position="93"/>
    </location>
</feature>
<dbReference type="PANTHER" id="PTHR22911:SF137">
    <property type="entry name" value="SOLUTE CARRIER FAMILY 35 MEMBER G2-RELATED"/>
    <property type="match status" value="1"/>
</dbReference>